<dbReference type="AlphaFoldDB" id="A0A3B0YZV8"/>
<proteinExistence type="predicted"/>
<evidence type="ECO:0000256" key="1">
    <source>
        <dbReference type="SAM" id="Phobius"/>
    </source>
</evidence>
<dbReference type="EMBL" id="UOFK01000204">
    <property type="protein sequence ID" value="VAW79739.1"/>
    <property type="molecule type" value="Genomic_DNA"/>
</dbReference>
<reference evidence="2" key="1">
    <citation type="submission" date="2018-06" db="EMBL/GenBank/DDBJ databases">
        <authorList>
            <person name="Zhirakovskaya E."/>
        </authorList>
    </citation>
    <scope>NUCLEOTIDE SEQUENCE</scope>
</reference>
<gene>
    <name evidence="2" type="ORF">MNBD_GAMMA13-471</name>
</gene>
<keyword evidence="1" id="KW-1133">Transmembrane helix</keyword>
<sequence>KRRNGNQFLHRESQDYRAAIKRKLKAYHVFVLAGIVSQGLMHYLASSFPRLVWCSFGSWLRTIRPGIAPSERVVSMALRNSFPEFLLVNTHNHG</sequence>
<accession>A0A3B0YZV8</accession>
<protein>
    <submittedName>
        <fullName evidence="2">Uncharacterized protein</fullName>
    </submittedName>
</protein>
<feature type="non-terminal residue" evidence="2">
    <location>
        <position position="1"/>
    </location>
</feature>
<organism evidence="2">
    <name type="scientific">hydrothermal vent metagenome</name>
    <dbReference type="NCBI Taxonomy" id="652676"/>
    <lineage>
        <taxon>unclassified sequences</taxon>
        <taxon>metagenomes</taxon>
        <taxon>ecological metagenomes</taxon>
    </lineage>
</organism>
<keyword evidence="1" id="KW-0472">Membrane</keyword>
<keyword evidence="1" id="KW-0812">Transmembrane</keyword>
<feature type="transmembrane region" description="Helical" evidence="1">
    <location>
        <begin position="26"/>
        <end position="45"/>
    </location>
</feature>
<evidence type="ECO:0000313" key="2">
    <source>
        <dbReference type="EMBL" id="VAW79739.1"/>
    </source>
</evidence>
<name>A0A3B0YZV8_9ZZZZ</name>